<reference evidence="2" key="1">
    <citation type="submission" date="2024-02" db="UniProtKB">
        <authorList>
            <consortium name="WormBaseParasite"/>
        </authorList>
    </citation>
    <scope>IDENTIFICATION</scope>
</reference>
<protein>
    <submittedName>
        <fullName evidence="2">Uncharacterized protein</fullName>
    </submittedName>
</protein>
<name>A0AAF5DH39_STRER</name>
<sequence length="594" mass="66647">FFLSYTILKALYEDRTKFINLPITSCATFLLLIRITFEPQLIETFVVSSIVDLLWCSTGAGFGAHWRLNNADYNKEFIHYYCCIGGCCSTGTEAEAWRFFWRKLEDVGLLELNFKHGAFFLMGEIYLSMEDVVEGIGGCCSTDAESKTCKLFFGRNSFRISASYNSETRNNASYDKESSYCYRCFRGCYSTGAESGEWRLFWKKVENSIEDVVEGVGGCCSTGAGSKTCKLFFVRNSFINNAKYDKQSRYYCCGFGDCCSTGTDSEALRFFWKKLEDSMKAVVEEVGGCCSTEAESKTYKLFSFGRNLFKINVSYDKEFRINANYDKETRYYCCCFGGCYSTGAESGEWRLFCKKFEDSMKAVVEEIGGCCSTGAELKTRQLFSFGRNSFSNNAKYDKQSSMEAVVEGIRGCCSIGAEPKTCKLFFGRNSFRINACFDSETSYDKESRGCCLTGTDSEALRGIRNCCSAGAGSGAWDDHFWSEQEAFVLLKLGLKDGNSPVMQCRLIETVSETRMFSRNRLGAVVLLRPNLNMAVPLEQTGSCALKIRDLMVAINVSRDLGKAKNGSRLKEVSDIKYASNVNRSLAQQVHISTY</sequence>
<proteinExistence type="predicted"/>
<dbReference type="WBParaSite" id="TCONS_00011404.p1">
    <property type="protein sequence ID" value="TCONS_00011404.p1"/>
    <property type="gene ID" value="XLOC_005774"/>
</dbReference>
<accession>A0AAF5DH39</accession>
<dbReference type="AlphaFoldDB" id="A0AAF5DH39"/>
<dbReference type="Proteomes" id="UP000035681">
    <property type="component" value="Unplaced"/>
</dbReference>
<organism evidence="1 2">
    <name type="scientific">Strongyloides stercoralis</name>
    <name type="common">Threadworm</name>
    <dbReference type="NCBI Taxonomy" id="6248"/>
    <lineage>
        <taxon>Eukaryota</taxon>
        <taxon>Metazoa</taxon>
        <taxon>Ecdysozoa</taxon>
        <taxon>Nematoda</taxon>
        <taxon>Chromadorea</taxon>
        <taxon>Rhabditida</taxon>
        <taxon>Tylenchina</taxon>
        <taxon>Panagrolaimomorpha</taxon>
        <taxon>Strongyloidoidea</taxon>
        <taxon>Strongyloididae</taxon>
        <taxon>Strongyloides</taxon>
    </lineage>
</organism>
<keyword evidence="1" id="KW-1185">Reference proteome</keyword>
<evidence type="ECO:0000313" key="2">
    <source>
        <dbReference type="WBParaSite" id="TCONS_00011404.p1"/>
    </source>
</evidence>
<evidence type="ECO:0000313" key="1">
    <source>
        <dbReference type="Proteomes" id="UP000035681"/>
    </source>
</evidence>